<dbReference type="STRING" id="1121338.CLTEP_04890"/>
<dbReference type="EMBL" id="LTBA01000002">
    <property type="protein sequence ID" value="KYH35550.1"/>
    <property type="molecule type" value="Genomic_DNA"/>
</dbReference>
<keyword evidence="2" id="KW-0812">Transmembrane</keyword>
<accession>A0A151B6Z0</accession>
<dbReference type="Proteomes" id="UP000075531">
    <property type="component" value="Unassembled WGS sequence"/>
</dbReference>
<evidence type="ECO:0000256" key="2">
    <source>
        <dbReference type="SAM" id="Phobius"/>
    </source>
</evidence>
<evidence type="ECO:0000313" key="4">
    <source>
        <dbReference type="Proteomes" id="UP000075531"/>
    </source>
</evidence>
<dbReference type="RefSeq" id="WP_066822059.1">
    <property type="nucleotide sequence ID" value="NZ_LTBA01000002.1"/>
</dbReference>
<keyword evidence="4" id="KW-1185">Reference proteome</keyword>
<dbReference type="OrthoDB" id="4990at2"/>
<gene>
    <name evidence="3" type="ORF">CLTEP_04890</name>
</gene>
<comment type="caution">
    <text evidence="3">The sequence shown here is derived from an EMBL/GenBank/DDBJ whole genome shotgun (WGS) entry which is preliminary data.</text>
</comment>
<evidence type="ECO:0000256" key="1">
    <source>
        <dbReference type="SAM" id="Coils"/>
    </source>
</evidence>
<dbReference type="AlphaFoldDB" id="A0A151B6Z0"/>
<keyword evidence="2" id="KW-1133">Transmembrane helix</keyword>
<proteinExistence type="predicted"/>
<organism evidence="3 4">
    <name type="scientific">Clostridium tepidiprofundi DSM 19306</name>
    <dbReference type="NCBI Taxonomy" id="1121338"/>
    <lineage>
        <taxon>Bacteria</taxon>
        <taxon>Bacillati</taxon>
        <taxon>Bacillota</taxon>
        <taxon>Clostridia</taxon>
        <taxon>Eubacteriales</taxon>
        <taxon>Clostridiaceae</taxon>
        <taxon>Clostridium</taxon>
    </lineage>
</organism>
<evidence type="ECO:0000313" key="3">
    <source>
        <dbReference type="EMBL" id="KYH35550.1"/>
    </source>
</evidence>
<keyword evidence="1" id="KW-0175">Coiled coil</keyword>
<sequence length="292" mass="33909">MANESILESEAIFMGGYKMKKSILVLTSFFVIFSLIGCSSTNSINKIDNTKTVILKDKSDNDSSTISNKDKNSDYLSEGSVTGGEVTDGRKLTEIRWAVHDDYERILLEFGNDKVVPCFIVQYNKYPYSFVFQLNGTREFSADFPNITNSNLISKFYHIVTCDDCTRRFGVILKKPVEFKVHEYKDPARIVVNIRKTNKNAKDLTKVYSLRTESYEDLSEKICHIEEDLMYDEEGKEESKNVRILIDQHDKYFVEEGYYNTREEAEKRKKELEQKSKDYKLIIKEVTVDENN</sequence>
<feature type="transmembrane region" description="Helical" evidence="2">
    <location>
        <begin position="23"/>
        <end position="44"/>
    </location>
</feature>
<dbReference type="PATRIC" id="fig|1121338.3.peg.496"/>
<feature type="coiled-coil region" evidence="1">
    <location>
        <begin position="255"/>
        <end position="282"/>
    </location>
</feature>
<name>A0A151B6Z0_9CLOT</name>
<protein>
    <submittedName>
        <fullName evidence="3">Uncharacterized protein</fullName>
    </submittedName>
</protein>
<keyword evidence="2" id="KW-0472">Membrane</keyword>
<reference evidence="3 4" key="1">
    <citation type="submission" date="2016-02" db="EMBL/GenBank/DDBJ databases">
        <title>Genome sequence of Clostridium tepidiprofundi DSM 19306.</title>
        <authorList>
            <person name="Poehlein A."/>
            <person name="Daniel R."/>
        </authorList>
    </citation>
    <scope>NUCLEOTIDE SEQUENCE [LARGE SCALE GENOMIC DNA]</scope>
    <source>
        <strain evidence="3 4">DSM 19306</strain>
    </source>
</reference>